<sequence length="105" mass="11680">MTGPNERDEIAALLAAHREDAAYPETCICEVSIPDDAPESHFVGHLADLILASDWLAERDRRTAATALREAAEQASDPENAYVQTTNGYVARWLRDRADRIERGE</sequence>
<dbReference type="EMBL" id="CP022295">
    <property type="protein sequence ID" value="QSR25537.1"/>
    <property type="molecule type" value="Genomic_DNA"/>
</dbReference>
<accession>A0ABX7PIF1</accession>
<keyword evidence="2" id="KW-1185">Reference proteome</keyword>
<dbReference type="Proteomes" id="UP000662818">
    <property type="component" value="Chromosome"/>
</dbReference>
<proteinExistence type="predicted"/>
<protein>
    <submittedName>
        <fullName evidence="1">Uncharacterized protein</fullName>
    </submittedName>
</protein>
<evidence type="ECO:0000313" key="1">
    <source>
        <dbReference type="EMBL" id="QSR25537.1"/>
    </source>
</evidence>
<name>A0ABX7PIF1_9ACTN</name>
<organism evidence="1 2">
    <name type="scientific">Nocardioides aromaticivorans</name>
    <dbReference type="NCBI Taxonomy" id="200618"/>
    <lineage>
        <taxon>Bacteria</taxon>
        <taxon>Bacillati</taxon>
        <taxon>Actinomycetota</taxon>
        <taxon>Actinomycetes</taxon>
        <taxon>Propionibacteriales</taxon>
        <taxon>Nocardioidaceae</taxon>
        <taxon>Nocardioides</taxon>
    </lineage>
</organism>
<gene>
    <name evidence="1" type="ORF">CFH99_07865</name>
</gene>
<evidence type="ECO:0000313" key="2">
    <source>
        <dbReference type="Proteomes" id="UP000662818"/>
    </source>
</evidence>
<dbReference type="RefSeq" id="WP_207009764.1">
    <property type="nucleotide sequence ID" value="NZ_CP022295.1"/>
</dbReference>
<reference evidence="1 2" key="1">
    <citation type="submission" date="2017-06" db="EMBL/GenBank/DDBJ databases">
        <title>Complete Genome Sequence of the Soil Carbazole-Degrading Bacterium Nocardioides aromaticivorans IC177.</title>
        <authorList>
            <person name="Vejarano F."/>
            <person name="Suzuki-Minakuchi C."/>
            <person name="Ohtsubo Y."/>
            <person name="Tsuda M."/>
            <person name="Okada K."/>
            <person name="Nojiri H."/>
        </authorList>
    </citation>
    <scope>NUCLEOTIDE SEQUENCE [LARGE SCALE GENOMIC DNA]</scope>
    <source>
        <strain evidence="1 2">IC177</strain>
    </source>
</reference>